<dbReference type="AlphaFoldDB" id="A0A844GDK8"/>
<comment type="caution">
    <text evidence="2">The sequence shown here is derived from an EMBL/GenBank/DDBJ whole genome shotgun (WGS) entry which is preliminary data.</text>
</comment>
<evidence type="ECO:0000313" key="3">
    <source>
        <dbReference type="Proteomes" id="UP000446658"/>
    </source>
</evidence>
<keyword evidence="1" id="KW-0812">Transmembrane</keyword>
<reference evidence="2 3" key="1">
    <citation type="submission" date="2019-11" db="EMBL/GenBank/DDBJ databases">
        <title>Draft genome sequence of Paludibacterium sp. dN18-1.</title>
        <authorList>
            <person name="Im W.-T."/>
        </authorList>
    </citation>
    <scope>NUCLEOTIDE SEQUENCE [LARGE SCALE GENOMIC DNA]</scope>
    <source>
        <strain evidence="3">dN 18-1</strain>
    </source>
</reference>
<keyword evidence="1" id="KW-0472">Membrane</keyword>
<dbReference type="EMBL" id="WLYX01000001">
    <property type="protein sequence ID" value="MTD33852.1"/>
    <property type="molecule type" value="Genomic_DNA"/>
</dbReference>
<dbReference type="InterPro" id="IPR021249">
    <property type="entry name" value="DUF2788"/>
</dbReference>
<keyword evidence="1" id="KW-1133">Transmembrane helix</keyword>
<protein>
    <submittedName>
        <fullName evidence="2">DUF2788 domain-containing protein</fullName>
    </submittedName>
</protein>
<accession>A0A844GDK8</accession>
<proteinExistence type="predicted"/>
<organism evidence="2 3">
    <name type="scientific">Paludibacterium denitrificans</name>
    <dbReference type="NCBI Taxonomy" id="2675226"/>
    <lineage>
        <taxon>Bacteria</taxon>
        <taxon>Pseudomonadati</taxon>
        <taxon>Pseudomonadota</taxon>
        <taxon>Betaproteobacteria</taxon>
        <taxon>Neisseriales</taxon>
        <taxon>Chromobacteriaceae</taxon>
        <taxon>Paludibacterium</taxon>
    </lineage>
</organism>
<sequence>MSEEQFTNISMVVCLSGLIIFMGFIIWDLGKQSNAGKFGTAVLFLVLGLGVGGFIFKNVLVEFLVLKK</sequence>
<feature type="transmembrane region" description="Helical" evidence="1">
    <location>
        <begin position="6"/>
        <end position="26"/>
    </location>
</feature>
<evidence type="ECO:0000256" key="1">
    <source>
        <dbReference type="SAM" id="Phobius"/>
    </source>
</evidence>
<gene>
    <name evidence="2" type="ORF">GKE73_15125</name>
</gene>
<name>A0A844GDK8_9NEIS</name>
<evidence type="ECO:0000313" key="2">
    <source>
        <dbReference type="EMBL" id="MTD33852.1"/>
    </source>
</evidence>
<feature type="transmembrane region" description="Helical" evidence="1">
    <location>
        <begin position="38"/>
        <end position="56"/>
    </location>
</feature>
<dbReference type="Pfam" id="PF10981">
    <property type="entry name" value="DUF2788"/>
    <property type="match status" value="1"/>
</dbReference>
<keyword evidence="3" id="KW-1185">Reference proteome</keyword>
<dbReference type="Proteomes" id="UP000446658">
    <property type="component" value="Unassembled WGS sequence"/>
</dbReference>